<dbReference type="Pfam" id="PF00275">
    <property type="entry name" value="EPSP_synthase"/>
    <property type="match status" value="1"/>
</dbReference>
<evidence type="ECO:0000313" key="10">
    <source>
        <dbReference type="Proteomes" id="UP000664545"/>
    </source>
</evidence>
<comment type="subcellular location">
    <subcellularLocation>
        <location evidence="7">Cytoplasm</location>
    </subcellularLocation>
</comment>
<dbReference type="GO" id="GO:0009073">
    <property type="term" value="P:aromatic amino acid family biosynthetic process"/>
    <property type="evidence" value="ECO:0007669"/>
    <property type="project" value="UniProtKB-KW"/>
</dbReference>
<keyword evidence="7" id="KW-0963">Cytoplasm</keyword>
<accession>A0A939IKC3</accession>
<evidence type="ECO:0000256" key="2">
    <source>
        <dbReference type="ARBA" id="ARBA00009948"/>
    </source>
</evidence>
<keyword evidence="10" id="KW-1185">Reference proteome</keyword>
<dbReference type="GO" id="GO:0003866">
    <property type="term" value="F:3-phosphoshikimate 1-carboxyvinyltransferase activity"/>
    <property type="evidence" value="ECO:0007669"/>
    <property type="project" value="UniProtKB-UniRule"/>
</dbReference>
<name>A0A939IKC3_CLOAM</name>
<feature type="binding site" evidence="7">
    <location>
        <position position="408"/>
    </location>
    <ligand>
        <name>phosphoenolpyruvate</name>
        <dbReference type="ChEBI" id="CHEBI:58702"/>
    </ligand>
</feature>
<dbReference type="PANTHER" id="PTHR21090:SF5">
    <property type="entry name" value="PENTAFUNCTIONAL AROM POLYPEPTIDE"/>
    <property type="match status" value="1"/>
</dbReference>
<protein>
    <recommendedName>
        <fullName evidence="7">3-phosphoshikimate 1-carboxyvinyltransferase</fullName>
        <ecNumber evidence="7">2.5.1.19</ecNumber>
    </recommendedName>
    <alternativeName>
        <fullName evidence="7">5-enolpyruvylshikimate-3-phosphate synthase</fullName>
        <shortName evidence="7">EPSP synthase</shortName>
        <shortName evidence="7">EPSPS</shortName>
    </alternativeName>
</protein>
<feature type="binding site" evidence="7">
    <location>
        <position position="309"/>
    </location>
    <ligand>
        <name>3-phosphoshikimate</name>
        <dbReference type="ChEBI" id="CHEBI:145989"/>
    </ligand>
</feature>
<reference evidence="9" key="1">
    <citation type="submission" date="2021-02" db="EMBL/GenBank/DDBJ databases">
        <title>Abyssanaerobacter marinus gen.nov., sp., nov, anaerobic bacterium isolated from the Onnuri vent field of Indian Ocean and suggestion of Mogibacteriaceae fam. nov., and proposal of reclassification of ambiguous this family's genus member.</title>
        <authorList>
            <person name="Kim Y.J."/>
            <person name="Yang J.-A."/>
        </authorList>
    </citation>
    <scope>NUCLEOTIDE SEQUENCE</scope>
    <source>
        <strain evidence="9">DSM 2634</strain>
    </source>
</reference>
<feature type="binding site" evidence="7">
    <location>
        <position position="152"/>
    </location>
    <ligand>
        <name>3-phosphoshikimate</name>
        <dbReference type="ChEBI" id="CHEBI:145989"/>
    </ligand>
</feature>
<evidence type="ECO:0000259" key="8">
    <source>
        <dbReference type="Pfam" id="PF00275"/>
    </source>
</evidence>
<dbReference type="EC" id="2.5.1.19" evidence="7"/>
<feature type="binding site" evidence="7">
    <location>
        <position position="25"/>
    </location>
    <ligand>
        <name>3-phosphoshikimate</name>
        <dbReference type="ChEBI" id="CHEBI:145989"/>
    </ligand>
</feature>
<dbReference type="AlphaFoldDB" id="A0A939IKC3"/>
<evidence type="ECO:0000256" key="6">
    <source>
        <dbReference type="ARBA" id="ARBA00044633"/>
    </source>
</evidence>
<dbReference type="InterPro" id="IPR013792">
    <property type="entry name" value="RNA3'P_cycl/enolpyr_Trfase_a/b"/>
</dbReference>
<feature type="binding site" evidence="7">
    <location>
        <position position="382"/>
    </location>
    <ligand>
        <name>phosphoenolpyruvate</name>
        <dbReference type="ChEBI" id="CHEBI:58702"/>
    </ligand>
</feature>
<comment type="pathway">
    <text evidence="1 7">Metabolic intermediate biosynthesis; chorismate biosynthesis; chorismate from D-erythrose 4-phosphate and phosphoenolpyruvate: step 6/7.</text>
</comment>
<evidence type="ECO:0000256" key="3">
    <source>
        <dbReference type="ARBA" id="ARBA00022605"/>
    </source>
</evidence>
<dbReference type="InterPro" id="IPR006264">
    <property type="entry name" value="EPSP_synthase"/>
</dbReference>
<comment type="caution">
    <text evidence="9">The sequence shown here is derived from an EMBL/GenBank/DDBJ whole genome shotgun (WGS) entry which is preliminary data.</text>
</comment>
<comment type="similarity">
    <text evidence="2 7">Belongs to the EPSP synthase family.</text>
</comment>
<keyword evidence="5 7" id="KW-0057">Aromatic amino acid biosynthesis</keyword>
<proteinExistence type="inferred from homology"/>
<dbReference type="GO" id="GO:0008652">
    <property type="term" value="P:amino acid biosynthetic process"/>
    <property type="evidence" value="ECO:0007669"/>
    <property type="project" value="UniProtKB-KW"/>
</dbReference>
<dbReference type="GO" id="GO:0005737">
    <property type="term" value="C:cytoplasm"/>
    <property type="evidence" value="ECO:0007669"/>
    <property type="project" value="UniProtKB-SubCell"/>
</dbReference>
<dbReference type="InterPro" id="IPR036968">
    <property type="entry name" value="Enolpyruvate_Tfrase_sf"/>
</dbReference>
<feature type="domain" description="Enolpyruvate transferase" evidence="8">
    <location>
        <begin position="64"/>
        <end position="416"/>
    </location>
</feature>
<dbReference type="PANTHER" id="PTHR21090">
    <property type="entry name" value="AROM/DEHYDROQUINATE SYNTHASE"/>
    <property type="match status" value="1"/>
</dbReference>
<sequence>MNVKINPRPLSGTIHSITSKSHAHRLLIASALCKEPCMVHIKNTNEDLKATSDCLSSLNDEVPILNCQESGSTLRFLLPIAMVLKEKAVFLGSGRLPERPLSPLKEEMEAHGCTFEKQIISPAFSGEKETREIYTVSGRLRGGEFRLAGNVSSQYITGLLFALPLLEEDSKIIITSKLESVDYVILTLKVLETFGIHIDVQIKKEPSIEDKKAYTFDIRGNQSYRAPKEVTAEGDWSNAAFWVVAGALGGALRCENIIQDSFQGDKAVVDIVKSYHHKVKLEPTAVTTEKNRSISDTEEHIIDASNIPDLVPILSVLAASHKGTTRIINAGRLRIKESDRLLAVADCLQILGADVTELPDGLIIRGTGTLKGGRVSGYNDHRMVMSMAIASILCEEPVIINGAEAVNKSYPTFFEDFASLGGEYQLV</sequence>
<dbReference type="InterPro" id="IPR001986">
    <property type="entry name" value="Enolpyruvate_Tfrase_dom"/>
</dbReference>
<comment type="caution">
    <text evidence="7">Lacks conserved residue(s) required for the propagation of feature annotation.</text>
</comment>
<dbReference type="Gene3D" id="3.65.10.10">
    <property type="entry name" value="Enolpyruvate transferase domain"/>
    <property type="match status" value="4"/>
</dbReference>
<dbReference type="RefSeq" id="WP_206583334.1">
    <property type="nucleotide sequence ID" value="NZ_JAFJZZ010000010.1"/>
</dbReference>
<gene>
    <name evidence="7" type="primary">aroA</name>
    <name evidence="9" type="ORF">JYB65_14090</name>
</gene>
<comment type="subunit">
    <text evidence="7">Monomer.</text>
</comment>
<dbReference type="InterPro" id="IPR023193">
    <property type="entry name" value="EPSP_synthase_CS"/>
</dbReference>
<comment type="catalytic activity">
    <reaction evidence="6">
        <text>3-phosphoshikimate + phosphoenolpyruvate = 5-O-(1-carboxyvinyl)-3-phosphoshikimate + phosphate</text>
        <dbReference type="Rhea" id="RHEA:21256"/>
        <dbReference type="ChEBI" id="CHEBI:43474"/>
        <dbReference type="ChEBI" id="CHEBI:57701"/>
        <dbReference type="ChEBI" id="CHEBI:58702"/>
        <dbReference type="ChEBI" id="CHEBI:145989"/>
        <dbReference type="EC" id="2.5.1.19"/>
    </reaction>
    <physiologicalReaction direction="left-to-right" evidence="6">
        <dbReference type="Rhea" id="RHEA:21257"/>
    </physiologicalReaction>
</comment>
<dbReference type="PIRSF" id="PIRSF000505">
    <property type="entry name" value="EPSPS"/>
    <property type="match status" value="1"/>
</dbReference>
<feature type="binding site" evidence="7">
    <location>
        <position position="20"/>
    </location>
    <ligand>
        <name>3-phosphoshikimate</name>
        <dbReference type="ChEBI" id="CHEBI:145989"/>
    </ligand>
</feature>
<feature type="binding site" evidence="7">
    <location>
        <position position="154"/>
    </location>
    <ligand>
        <name>phosphoenolpyruvate</name>
        <dbReference type="ChEBI" id="CHEBI:58702"/>
    </ligand>
</feature>
<evidence type="ECO:0000256" key="4">
    <source>
        <dbReference type="ARBA" id="ARBA00022679"/>
    </source>
</evidence>
<keyword evidence="4 7" id="KW-0808">Transferase</keyword>
<feature type="binding site" evidence="7">
    <location>
        <position position="71"/>
    </location>
    <ligand>
        <name>phosphoenolpyruvate</name>
        <dbReference type="ChEBI" id="CHEBI:58702"/>
    </ligand>
</feature>
<dbReference type="GO" id="GO:0009423">
    <property type="term" value="P:chorismate biosynthetic process"/>
    <property type="evidence" value="ECO:0007669"/>
    <property type="project" value="UniProtKB-UniRule"/>
</dbReference>
<feature type="binding site" evidence="7">
    <location>
        <position position="336"/>
    </location>
    <ligand>
        <name>3-phosphoshikimate</name>
        <dbReference type="ChEBI" id="CHEBI:145989"/>
    </ligand>
</feature>
<dbReference type="SUPFAM" id="SSF55205">
    <property type="entry name" value="EPT/RTPC-like"/>
    <property type="match status" value="1"/>
</dbReference>
<evidence type="ECO:0000256" key="5">
    <source>
        <dbReference type="ARBA" id="ARBA00023141"/>
    </source>
</evidence>
<evidence type="ECO:0000256" key="1">
    <source>
        <dbReference type="ARBA" id="ARBA00004811"/>
    </source>
</evidence>
<dbReference type="Proteomes" id="UP000664545">
    <property type="component" value="Unassembled WGS sequence"/>
</dbReference>
<feature type="active site" description="Proton acceptor" evidence="7">
    <location>
        <position position="309"/>
    </location>
</feature>
<comment type="function">
    <text evidence="7">Catalyzes the transfer of the enolpyruvyl moiety of phosphoenolpyruvate (PEP) to the 5-hydroxyl of shikimate-3-phosphate (S3P) to produce enolpyruvyl shikimate-3-phosphate and inorganic phosphate.</text>
</comment>
<evidence type="ECO:0000256" key="7">
    <source>
        <dbReference type="HAMAP-Rule" id="MF_00210"/>
    </source>
</evidence>
<keyword evidence="3 7" id="KW-0028">Amino-acid biosynthesis</keyword>
<feature type="binding site" evidence="7">
    <location>
        <position position="180"/>
    </location>
    <ligand>
        <name>3-phosphoshikimate</name>
        <dbReference type="ChEBI" id="CHEBI:145989"/>
    </ligand>
</feature>
<evidence type="ECO:0000313" key="9">
    <source>
        <dbReference type="EMBL" id="MBN7774493.1"/>
    </source>
</evidence>
<feature type="binding site" evidence="7">
    <location>
        <position position="340"/>
    </location>
    <ligand>
        <name>phosphoenolpyruvate</name>
        <dbReference type="ChEBI" id="CHEBI:58702"/>
    </ligand>
</feature>
<dbReference type="PROSITE" id="PS00885">
    <property type="entry name" value="EPSP_SYNTHASE_2"/>
    <property type="match status" value="1"/>
</dbReference>
<feature type="binding site" evidence="7">
    <location>
        <position position="153"/>
    </location>
    <ligand>
        <name>3-phosphoshikimate</name>
        <dbReference type="ChEBI" id="CHEBI:145989"/>
    </ligand>
</feature>
<dbReference type="EMBL" id="JAFJZZ010000010">
    <property type="protein sequence ID" value="MBN7774493.1"/>
    <property type="molecule type" value="Genomic_DNA"/>
</dbReference>
<feature type="binding site" evidence="7">
    <location>
        <position position="21"/>
    </location>
    <ligand>
        <name>3-phosphoshikimate</name>
        <dbReference type="ChEBI" id="CHEBI:145989"/>
    </ligand>
</feature>
<dbReference type="CDD" id="cd01556">
    <property type="entry name" value="EPSP_synthase"/>
    <property type="match status" value="1"/>
</dbReference>
<feature type="binding site" evidence="7">
    <location>
        <position position="154"/>
    </location>
    <ligand>
        <name>3-phosphoshikimate</name>
        <dbReference type="ChEBI" id="CHEBI:145989"/>
    </ligand>
</feature>
<feature type="binding site" evidence="7">
    <location>
        <position position="99"/>
    </location>
    <ligand>
        <name>phosphoenolpyruvate</name>
        <dbReference type="ChEBI" id="CHEBI:58702"/>
    </ligand>
</feature>
<organism evidence="9 10">
    <name type="scientific">Clostridium aminobutyricum</name>
    <dbReference type="NCBI Taxonomy" id="33953"/>
    <lineage>
        <taxon>Bacteria</taxon>
        <taxon>Bacillati</taxon>
        <taxon>Bacillota</taxon>
        <taxon>Clostridia</taxon>
        <taxon>Eubacteriales</taxon>
        <taxon>Clostridiaceae</taxon>
        <taxon>Clostridium</taxon>
    </lineage>
</organism>
<dbReference type="HAMAP" id="MF_00210">
    <property type="entry name" value="EPSP_synth"/>
    <property type="match status" value="1"/>
</dbReference>
<feature type="binding site" evidence="7">
    <location>
        <position position="20"/>
    </location>
    <ligand>
        <name>phosphoenolpyruvate</name>
        <dbReference type="ChEBI" id="CHEBI:58702"/>
    </ligand>
</feature>